<dbReference type="PANTHER" id="PTHR38590">
    <property type="entry name" value="BLL0828 PROTEIN"/>
    <property type="match status" value="1"/>
</dbReference>
<dbReference type="OrthoDB" id="9798754at2"/>
<dbReference type="PANTHER" id="PTHR38590:SF1">
    <property type="entry name" value="BLL0828 PROTEIN"/>
    <property type="match status" value="1"/>
</dbReference>
<gene>
    <name evidence="2" type="ORF">WH87_16640</name>
</gene>
<dbReference type="SUPFAM" id="SSF52980">
    <property type="entry name" value="Restriction endonuclease-like"/>
    <property type="match status" value="1"/>
</dbReference>
<feature type="domain" description="DUF559" evidence="1">
    <location>
        <begin position="6"/>
        <end position="108"/>
    </location>
</feature>
<proteinExistence type="predicted"/>
<accession>A0A0F5Q4A1</accession>
<dbReference type="InterPro" id="IPR011335">
    <property type="entry name" value="Restrct_endonuc-II-like"/>
</dbReference>
<dbReference type="InterPro" id="IPR007569">
    <property type="entry name" value="DUF559"/>
</dbReference>
<dbReference type="Proteomes" id="UP000033411">
    <property type="component" value="Unassembled WGS sequence"/>
</dbReference>
<dbReference type="AlphaFoldDB" id="A0A0F5Q4A1"/>
<dbReference type="Pfam" id="PF04480">
    <property type="entry name" value="DUF559"/>
    <property type="match status" value="1"/>
</dbReference>
<evidence type="ECO:0000313" key="3">
    <source>
        <dbReference type="Proteomes" id="UP000033411"/>
    </source>
</evidence>
<dbReference type="CDD" id="cd01038">
    <property type="entry name" value="Endonuclease_DUF559"/>
    <property type="match status" value="1"/>
</dbReference>
<protein>
    <recommendedName>
        <fullName evidence="1">DUF559 domain-containing protein</fullName>
    </recommendedName>
</protein>
<dbReference type="PATRIC" id="fig|1293439.3.peg.3396"/>
<organism evidence="2 3">
    <name type="scientific">Devosia epidermidihirudinis</name>
    <dbReference type="NCBI Taxonomy" id="1293439"/>
    <lineage>
        <taxon>Bacteria</taxon>
        <taxon>Pseudomonadati</taxon>
        <taxon>Pseudomonadota</taxon>
        <taxon>Alphaproteobacteria</taxon>
        <taxon>Hyphomicrobiales</taxon>
        <taxon>Devosiaceae</taxon>
        <taxon>Devosia</taxon>
    </lineage>
</organism>
<keyword evidence="3" id="KW-1185">Reference proteome</keyword>
<name>A0A0F5Q4A1_9HYPH</name>
<reference evidence="2 3" key="1">
    <citation type="submission" date="2015-03" db="EMBL/GenBank/DDBJ databases">
        <authorList>
            <person name="Lepp D."/>
            <person name="Hassan Y.I."/>
            <person name="Li X.-Z."/>
            <person name="Zhou T."/>
        </authorList>
    </citation>
    <scope>NUCLEOTIDE SEQUENCE [LARGE SCALE GENOMIC DNA]</scope>
    <source>
        <strain evidence="2 3">E84</strain>
    </source>
</reference>
<dbReference type="InterPro" id="IPR047216">
    <property type="entry name" value="Endonuclease_DUF559_bact"/>
</dbReference>
<comment type="caution">
    <text evidence="2">The sequence shown here is derived from an EMBL/GenBank/DDBJ whole genome shotgun (WGS) entry which is preliminary data.</text>
</comment>
<evidence type="ECO:0000259" key="1">
    <source>
        <dbReference type="Pfam" id="PF04480"/>
    </source>
</evidence>
<evidence type="ECO:0000313" key="2">
    <source>
        <dbReference type="EMBL" id="KKC35695.1"/>
    </source>
</evidence>
<sequence length="119" mass="13419">MEDKVGFARRLRREQTVAERRFWALIQPWRERGWHWRRQAPIGPFVVDFVCKRSKLVVEVDGDSHFDAAGLAHDARRTAFLTELGYRVVRCSNADVLGNAEGVFAVVLGILGEPGGTPT</sequence>
<dbReference type="Gene3D" id="3.40.960.10">
    <property type="entry name" value="VSR Endonuclease"/>
    <property type="match status" value="1"/>
</dbReference>
<dbReference type="EMBL" id="LANJ01000045">
    <property type="protein sequence ID" value="KKC35695.1"/>
    <property type="molecule type" value="Genomic_DNA"/>
</dbReference>